<dbReference type="GeneID" id="107809914"/>
<dbReference type="OrthoDB" id="2161780at2759"/>
<comment type="cofactor">
    <cofactor evidence="1 6 7">
        <name>pyridoxal 5'-phosphate</name>
        <dbReference type="ChEBI" id="CHEBI:597326"/>
    </cofactor>
</comment>
<name>A0A075EZS2_TOBAC</name>
<dbReference type="InterPro" id="IPR015424">
    <property type="entry name" value="PyrdxlP-dep_Trfase"/>
</dbReference>
<dbReference type="EMBL" id="KJ730244">
    <property type="protein sequence ID" value="AIE54278.1"/>
    <property type="molecule type" value="mRNA"/>
</dbReference>
<comment type="similarity">
    <text evidence="2 7">Belongs to the group II decarboxylase family.</text>
</comment>
<evidence type="ECO:0000256" key="4">
    <source>
        <dbReference type="ARBA" id="ARBA00022898"/>
    </source>
</evidence>
<protein>
    <submittedName>
        <fullName evidence="8">Aromatic amino acid decarboxylase 2</fullName>
    </submittedName>
</protein>
<sequence length="457" mass="51380">MGSLSFEKDFEPSVVTPRGLIANGDFGEMKRLKVATPTTPRKNLNVAVTEPGSRNDGPSLDCILMNYIDTLSQRINYHIGYPVNICYEHYASLAPLLQFHLNNCGDPFLQNTVDFHSEDFEVAVLNWFADLWEIEKDQYWGYVTNGGTEGNLHGILVGRELLPTGILYASKDSHYSVAKAAMMYRMDFEMINTSVHGEMDYSDLKARLLQNKGKPAIINVTIGTTFKGAVDDLDIILQTLKDCGYTYDQFYIHCDAALNGLIIPFIKNMISFKKPIGSVTISGHKFLGCPMPCGIQITRKSYISHLSTKIEYIASVDATISGSRNGLAPIFLWYSLCMKGRAGLQQDAKICNENARYLKGRLHKAGISAMLNESSIIVVFERPNDPKFIRHWQLSCTRDMAHVVVMPGITRETIDSFFNDLMQEREKWYQVGTTLPPCLADDIGSQNCLCSYQKMRH</sequence>
<organism evidence="8">
    <name type="scientific">Nicotiana tabacum</name>
    <name type="common">Common tobacco</name>
    <dbReference type="NCBI Taxonomy" id="4097"/>
    <lineage>
        <taxon>Eukaryota</taxon>
        <taxon>Viridiplantae</taxon>
        <taxon>Streptophyta</taxon>
        <taxon>Embryophyta</taxon>
        <taxon>Tracheophyta</taxon>
        <taxon>Spermatophyta</taxon>
        <taxon>Magnoliopsida</taxon>
        <taxon>eudicotyledons</taxon>
        <taxon>Gunneridae</taxon>
        <taxon>Pentapetalae</taxon>
        <taxon>asterids</taxon>
        <taxon>lamiids</taxon>
        <taxon>Solanales</taxon>
        <taxon>Solanaceae</taxon>
        <taxon>Nicotianoideae</taxon>
        <taxon>Nicotianeae</taxon>
        <taxon>Nicotiana</taxon>
    </lineage>
</organism>
<dbReference type="PANTHER" id="PTHR46101">
    <property type="match status" value="1"/>
</dbReference>
<dbReference type="InterPro" id="IPR015422">
    <property type="entry name" value="PyrdxlP-dep_Trfase_small"/>
</dbReference>
<dbReference type="InterPro" id="IPR002129">
    <property type="entry name" value="PyrdxlP-dep_de-COase"/>
</dbReference>
<evidence type="ECO:0000256" key="1">
    <source>
        <dbReference type="ARBA" id="ARBA00001933"/>
    </source>
</evidence>
<keyword evidence="3" id="KW-0210">Decarboxylase</keyword>
<dbReference type="KEGG" id="nta:107809914"/>
<dbReference type="NCBIfam" id="NF002748">
    <property type="entry name" value="PRK02769.1"/>
    <property type="match status" value="1"/>
</dbReference>
<dbReference type="InterPro" id="IPR021115">
    <property type="entry name" value="Pyridoxal-P_BS"/>
</dbReference>
<evidence type="ECO:0000313" key="8">
    <source>
        <dbReference type="EMBL" id="AIE54278.1"/>
    </source>
</evidence>
<dbReference type="AlphaFoldDB" id="A0A075EZS2"/>
<keyword evidence="5 7" id="KW-0456">Lyase</keyword>
<accession>A0A075EZS2</accession>
<dbReference type="RefSeq" id="NP_001312774.1">
    <property type="nucleotide sequence ID" value="NM_001325845.1"/>
</dbReference>
<dbReference type="PROSITE" id="PS00392">
    <property type="entry name" value="DDC_GAD_HDC_YDC"/>
    <property type="match status" value="1"/>
</dbReference>
<evidence type="ECO:0000256" key="5">
    <source>
        <dbReference type="ARBA" id="ARBA00023239"/>
    </source>
</evidence>
<reference evidence="8" key="1">
    <citation type="submission" date="2014-04" db="EMBL/GenBank/DDBJ databases">
        <authorList>
            <person name="Liu C."/>
        </authorList>
    </citation>
    <scope>NUCLEOTIDE SEQUENCE</scope>
</reference>
<dbReference type="InterPro" id="IPR015421">
    <property type="entry name" value="PyrdxlP-dep_Trfase_major"/>
</dbReference>
<feature type="modified residue" description="N6-(pyridoxal phosphate)lysine" evidence="6">
    <location>
        <position position="285"/>
    </location>
</feature>
<dbReference type="GO" id="GO:0016831">
    <property type="term" value="F:carboxy-lyase activity"/>
    <property type="evidence" value="ECO:0007669"/>
    <property type="project" value="UniProtKB-KW"/>
</dbReference>
<dbReference type="GO" id="GO:0019752">
    <property type="term" value="P:carboxylic acid metabolic process"/>
    <property type="evidence" value="ECO:0007669"/>
    <property type="project" value="InterPro"/>
</dbReference>
<dbReference type="SUPFAM" id="SSF53383">
    <property type="entry name" value="PLP-dependent transferases"/>
    <property type="match status" value="1"/>
</dbReference>
<dbReference type="PANTHER" id="PTHR46101:SF5">
    <property type="entry name" value="HISTIDINE DECARBOXYLASE-LIKE"/>
    <property type="match status" value="1"/>
</dbReference>
<dbReference type="SMR" id="A0A075EZS2"/>
<dbReference type="Pfam" id="PF00282">
    <property type="entry name" value="Pyridoxal_deC"/>
    <property type="match status" value="1"/>
</dbReference>
<dbReference type="Gene3D" id="3.40.640.10">
    <property type="entry name" value="Type I PLP-dependent aspartate aminotransferase-like (Major domain)"/>
    <property type="match status" value="1"/>
</dbReference>
<evidence type="ECO:0000256" key="2">
    <source>
        <dbReference type="ARBA" id="ARBA00009533"/>
    </source>
</evidence>
<evidence type="ECO:0000256" key="7">
    <source>
        <dbReference type="RuleBase" id="RU000382"/>
    </source>
</evidence>
<evidence type="ECO:0000256" key="3">
    <source>
        <dbReference type="ARBA" id="ARBA00022793"/>
    </source>
</evidence>
<dbReference type="Gene3D" id="3.90.1150.10">
    <property type="entry name" value="Aspartate Aminotransferase, domain 1"/>
    <property type="match status" value="1"/>
</dbReference>
<dbReference type="InterPro" id="IPR051151">
    <property type="entry name" value="Group_II_Decarboxylase"/>
</dbReference>
<keyword evidence="4 6" id="KW-0663">Pyridoxal phosphate</keyword>
<evidence type="ECO:0000256" key="6">
    <source>
        <dbReference type="PIRSR" id="PIRSR602129-50"/>
    </source>
</evidence>
<proteinExistence type="evidence at transcript level"/>
<dbReference type="GO" id="GO:0030170">
    <property type="term" value="F:pyridoxal phosphate binding"/>
    <property type="evidence" value="ECO:0007669"/>
    <property type="project" value="InterPro"/>
</dbReference>